<dbReference type="OrthoDB" id="429521at2759"/>
<dbReference type="Pfam" id="PF05380">
    <property type="entry name" value="Peptidase_A17"/>
    <property type="match status" value="1"/>
</dbReference>
<reference evidence="1 2" key="1">
    <citation type="submission" date="2014-03" db="EMBL/GenBank/DDBJ databases">
        <title>Draft genome of the hookworm Oesophagostomum dentatum.</title>
        <authorList>
            <person name="Mitreva M."/>
        </authorList>
    </citation>
    <scope>NUCLEOTIDE SEQUENCE [LARGE SCALE GENOMIC DNA]</scope>
    <source>
        <strain evidence="1 2">OD-Hann</strain>
    </source>
</reference>
<gene>
    <name evidence="1" type="ORF">OESDEN_20361</name>
</gene>
<accession>A0A0B1S9R2</accession>
<dbReference type="PANTHER" id="PTHR47331:SF5">
    <property type="entry name" value="RIBONUCLEASE H"/>
    <property type="match status" value="1"/>
</dbReference>
<dbReference type="Proteomes" id="UP000053660">
    <property type="component" value="Unassembled WGS sequence"/>
</dbReference>
<dbReference type="AlphaFoldDB" id="A0A0B1S9R2"/>
<dbReference type="PANTHER" id="PTHR47331">
    <property type="entry name" value="PHD-TYPE DOMAIN-CONTAINING PROTEIN"/>
    <property type="match status" value="1"/>
</dbReference>
<dbReference type="EMBL" id="KN602404">
    <property type="protein sequence ID" value="KHJ79975.1"/>
    <property type="molecule type" value="Genomic_DNA"/>
</dbReference>
<dbReference type="InterPro" id="IPR008042">
    <property type="entry name" value="Retrotrans_Pao"/>
</dbReference>
<protein>
    <submittedName>
        <fullName evidence="1">Pao retrotransposon peptidase</fullName>
    </submittedName>
</protein>
<evidence type="ECO:0000313" key="1">
    <source>
        <dbReference type="EMBL" id="KHJ79975.1"/>
    </source>
</evidence>
<keyword evidence="2" id="KW-1185">Reference proteome</keyword>
<evidence type="ECO:0000313" key="2">
    <source>
        <dbReference type="Proteomes" id="UP000053660"/>
    </source>
</evidence>
<organism evidence="1 2">
    <name type="scientific">Oesophagostomum dentatum</name>
    <name type="common">Nodular worm</name>
    <dbReference type="NCBI Taxonomy" id="61180"/>
    <lineage>
        <taxon>Eukaryota</taxon>
        <taxon>Metazoa</taxon>
        <taxon>Ecdysozoa</taxon>
        <taxon>Nematoda</taxon>
        <taxon>Chromadorea</taxon>
        <taxon>Rhabditida</taxon>
        <taxon>Rhabditina</taxon>
        <taxon>Rhabditomorpha</taxon>
        <taxon>Strongyloidea</taxon>
        <taxon>Strongylidae</taxon>
        <taxon>Oesophagostomum</taxon>
    </lineage>
</organism>
<name>A0A0B1S9R2_OESDE</name>
<proteinExistence type="predicted"/>
<sequence length="168" mass="18875">MCATNSAACTRRTVLHTNASVYDPLGWLIPLTIQNKVSFQSLWKQNYDWEPLPEQLQQEWIRLCSQSTGFQKEIPRRVADKTKQHKLVLFSDASSIAMAACAYLCNEEDHHLLIAKSKLPKINEKHTIPMLEPNAFTLAARLARSVIEELADAVAVKEVASCVTPKSL</sequence>